<reference evidence="1" key="1">
    <citation type="submission" date="2020-11" db="EMBL/GenBank/DDBJ databases">
        <title>Whole-genome analyses of Nonomuraea sp. K274.</title>
        <authorList>
            <person name="Veyisoglu A."/>
        </authorList>
    </citation>
    <scope>NUCLEOTIDE SEQUENCE</scope>
    <source>
        <strain evidence="1">K274</strain>
    </source>
</reference>
<sequence>MAHFPVLVVGDVEEQLDPFQPYPLINLPDEPGQWPLNSWREQYETALAEDPSDEVDDLTDVAAVLTHWLGTDVERVGPDEYVIEQETNPDARFDYYREGGRFEGVLLHRDGEWVSRASKDEVDFEGMRRLAREQAETTFAEFMEAVKGLERPLPWADWLIGRTGNSEWDAALREEYLKIPWVAAASPFDTSVADVQEAFCLYAADPRVAYVEQQVRSAGVSEVLVVNETWHSCEDLGDDVWSATSQRWATTFWRLLDPVPGDEELTMVDCHG</sequence>
<proteinExistence type="predicted"/>
<organism evidence="1 2">
    <name type="scientific">Nonomuraea cypriaca</name>
    <dbReference type="NCBI Taxonomy" id="1187855"/>
    <lineage>
        <taxon>Bacteria</taxon>
        <taxon>Bacillati</taxon>
        <taxon>Actinomycetota</taxon>
        <taxon>Actinomycetes</taxon>
        <taxon>Streptosporangiales</taxon>
        <taxon>Streptosporangiaceae</taxon>
        <taxon>Nonomuraea</taxon>
    </lineage>
</organism>
<accession>A0A931A3L6</accession>
<protein>
    <submittedName>
        <fullName evidence="1">Uncharacterized protein</fullName>
    </submittedName>
</protein>
<keyword evidence="2" id="KW-1185">Reference proteome</keyword>
<dbReference type="AlphaFoldDB" id="A0A931A3L6"/>
<dbReference type="Proteomes" id="UP000605361">
    <property type="component" value="Unassembled WGS sequence"/>
</dbReference>
<comment type="caution">
    <text evidence="1">The sequence shown here is derived from an EMBL/GenBank/DDBJ whole genome shotgun (WGS) entry which is preliminary data.</text>
</comment>
<evidence type="ECO:0000313" key="2">
    <source>
        <dbReference type="Proteomes" id="UP000605361"/>
    </source>
</evidence>
<evidence type="ECO:0000313" key="1">
    <source>
        <dbReference type="EMBL" id="MBF8185581.1"/>
    </source>
</evidence>
<name>A0A931A3L6_9ACTN</name>
<gene>
    <name evidence="1" type="ORF">ITP53_07490</name>
</gene>
<dbReference type="EMBL" id="JADOGI010000015">
    <property type="protein sequence ID" value="MBF8185581.1"/>
    <property type="molecule type" value="Genomic_DNA"/>
</dbReference>
<dbReference type="RefSeq" id="WP_195894563.1">
    <property type="nucleotide sequence ID" value="NZ_JADOGI010000015.1"/>
</dbReference>